<comment type="catalytic activity">
    <reaction evidence="4">
        <text>a 1,2-diacyl-sn-glycero-3-phospho-(1D-myo-inositol-3,5-bisphosphate) + H2O = a 1,2-diacyl-sn-glycero-3-phospho-(1D-myo-inositol-3-phosphate) + phosphate</text>
        <dbReference type="Rhea" id="RHEA:32955"/>
        <dbReference type="ChEBI" id="CHEBI:15377"/>
        <dbReference type="ChEBI" id="CHEBI:43474"/>
        <dbReference type="ChEBI" id="CHEBI:57923"/>
        <dbReference type="ChEBI" id="CHEBI:58088"/>
    </reaction>
</comment>
<dbReference type="PROSITE" id="PS50275">
    <property type="entry name" value="SAC"/>
    <property type="match status" value="1"/>
</dbReference>
<dbReference type="InterPro" id="IPR043573">
    <property type="entry name" value="Fig4-like"/>
</dbReference>
<evidence type="ECO:0000313" key="8">
    <source>
        <dbReference type="Proteomes" id="UP000015105"/>
    </source>
</evidence>
<evidence type="ECO:0000256" key="5">
    <source>
        <dbReference type="ARBA" id="ARBA00023464"/>
    </source>
</evidence>
<evidence type="ECO:0000256" key="2">
    <source>
        <dbReference type="ARBA" id="ARBA00022801"/>
    </source>
</evidence>
<protein>
    <recommendedName>
        <fullName evidence="6">SAC domain-containing protein</fullName>
    </recommendedName>
</protein>
<keyword evidence="8" id="KW-1185">Reference proteome</keyword>
<dbReference type="AlphaFoldDB" id="A0A453IY23"/>
<organism evidence="7 8">
    <name type="scientific">Aegilops tauschii subsp. strangulata</name>
    <name type="common">Goatgrass</name>
    <dbReference type="NCBI Taxonomy" id="200361"/>
    <lineage>
        <taxon>Eukaryota</taxon>
        <taxon>Viridiplantae</taxon>
        <taxon>Streptophyta</taxon>
        <taxon>Embryophyta</taxon>
        <taxon>Tracheophyta</taxon>
        <taxon>Spermatophyta</taxon>
        <taxon>Magnoliopsida</taxon>
        <taxon>Liliopsida</taxon>
        <taxon>Poales</taxon>
        <taxon>Poaceae</taxon>
        <taxon>BOP clade</taxon>
        <taxon>Pooideae</taxon>
        <taxon>Triticodae</taxon>
        <taxon>Triticeae</taxon>
        <taxon>Triticinae</taxon>
        <taxon>Aegilops</taxon>
    </lineage>
</organism>
<evidence type="ECO:0000313" key="7">
    <source>
        <dbReference type="EnsemblPlants" id="AET4Gv20721200.11"/>
    </source>
</evidence>
<evidence type="ECO:0000256" key="3">
    <source>
        <dbReference type="ARBA" id="ARBA00023136"/>
    </source>
</evidence>
<reference evidence="7" key="3">
    <citation type="journal article" date="2017" name="Nature">
        <title>Genome sequence of the progenitor of the wheat D genome Aegilops tauschii.</title>
        <authorList>
            <person name="Luo M.C."/>
            <person name="Gu Y.Q."/>
            <person name="Puiu D."/>
            <person name="Wang H."/>
            <person name="Twardziok S.O."/>
            <person name="Deal K.R."/>
            <person name="Huo N."/>
            <person name="Zhu T."/>
            <person name="Wang L."/>
            <person name="Wang Y."/>
            <person name="McGuire P.E."/>
            <person name="Liu S."/>
            <person name="Long H."/>
            <person name="Ramasamy R.K."/>
            <person name="Rodriguez J.C."/>
            <person name="Van S.L."/>
            <person name="Yuan L."/>
            <person name="Wang Z."/>
            <person name="Xia Z."/>
            <person name="Xiao L."/>
            <person name="Anderson O.D."/>
            <person name="Ouyang S."/>
            <person name="Liang Y."/>
            <person name="Zimin A.V."/>
            <person name="Pertea G."/>
            <person name="Qi P."/>
            <person name="Bennetzen J.L."/>
            <person name="Dai X."/>
            <person name="Dawson M.W."/>
            <person name="Muller H.G."/>
            <person name="Kugler K."/>
            <person name="Rivarola-Duarte L."/>
            <person name="Spannagl M."/>
            <person name="Mayer K.F.X."/>
            <person name="Lu F.H."/>
            <person name="Bevan M.W."/>
            <person name="Leroy P."/>
            <person name="Li P."/>
            <person name="You F.M."/>
            <person name="Sun Q."/>
            <person name="Liu Z."/>
            <person name="Lyons E."/>
            <person name="Wicker T."/>
            <person name="Salzberg S.L."/>
            <person name="Devos K.M."/>
            <person name="Dvorak J."/>
        </authorList>
    </citation>
    <scope>NUCLEOTIDE SEQUENCE [LARGE SCALE GENOMIC DNA]</scope>
    <source>
        <strain evidence="7">cv. AL8/78</strain>
    </source>
</reference>
<evidence type="ECO:0000256" key="1">
    <source>
        <dbReference type="ARBA" id="ARBA00004148"/>
    </source>
</evidence>
<dbReference type="GO" id="GO:0005774">
    <property type="term" value="C:vacuolar membrane"/>
    <property type="evidence" value="ECO:0007669"/>
    <property type="project" value="UniProtKB-SubCell"/>
</dbReference>
<feature type="domain" description="SAC" evidence="6">
    <location>
        <begin position="52"/>
        <end position="202"/>
    </location>
</feature>
<keyword evidence="3" id="KW-0472">Membrane</keyword>
<reference evidence="7" key="5">
    <citation type="journal article" date="2021" name="G3 (Bethesda)">
        <title>Aegilops tauschii genome assembly Aet v5.0 features greater sequence contiguity and improved annotation.</title>
        <authorList>
            <person name="Wang L."/>
            <person name="Zhu T."/>
            <person name="Rodriguez J.C."/>
            <person name="Deal K.R."/>
            <person name="Dubcovsky J."/>
            <person name="McGuire P.E."/>
            <person name="Lux T."/>
            <person name="Spannagl M."/>
            <person name="Mayer K.F.X."/>
            <person name="Baldrich P."/>
            <person name="Meyers B.C."/>
            <person name="Huo N."/>
            <person name="Gu Y.Q."/>
            <person name="Zhou H."/>
            <person name="Devos K.M."/>
            <person name="Bennetzen J.L."/>
            <person name="Unver T."/>
            <person name="Budak H."/>
            <person name="Gulick P.J."/>
            <person name="Galiba G."/>
            <person name="Kalapos B."/>
            <person name="Nelson D.R."/>
            <person name="Li P."/>
            <person name="You F.M."/>
            <person name="Luo M.C."/>
            <person name="Dvorak J."/>
        </authorList>
    </citation>
    <scope>NUCLEOTIDE SEQUENCE [LARGE SCALE GENOMIC DNA]</scope>
    <source>
        <strain evidence="7">cv. AL8/78</strain>
    </source>
</reference>
<dbReference type="PANTHER" id="PTHR45738:SF3">
    <property type="entry name" value="OS03G0182400 PROTEIN"/>
    <property type="match status" value="1"/>
</dbReference>
<dbReference type="InterPro" id="IPR002013">
    <property type="entry name" value="SAC_dom"/>
</dbReference>
<accession>A0A453IY23</accession>
<comment type="subunit">
    <text evidence="5">Component of the PI(3,5)P2 regulatory complex at least composed of ATG18, SAC/FIG4, FAB1 and VAC14.</text>
</comment>
<comment type="subcellular location">
    <subcellularLocation>
        <location evidence="1">Vacuole membrane</location>
        <topology evidence="1">Peripheral membrane protein</topology>
    </subcellularLocation>
</comment>
<dbReference type="GO" id="GO:0046856">
    <property type="term" value="P:phosphatidylinositol dephosphorylation"/>
    <property type="evidence" value="ECO:0007669"/>
    <property type="project" value="InterPro"/>
</dbReference>
<evidence type="ECO:0000259" key="6">
    <source>
        <dbReference type="PROSITE" id="PS50275"/>
    </source>
</evidence>
<evidence type="ECO:0000256" key="4">
    <source>
        <dbReference type="ARBA" id="ARBA00023337"/>
    </source>
</evidence>
<reference evidence="8" key="1">
    <citation type="journal article" date="2014" name="Science">
        <title>Ancient hybridizations among the ancestral genomes of bread wheat.</title>
        <authorList>
            <consortium name="International Wheat Genome Sequencing Consortium,"/>
            <person name="Marcussen T."/>
            <person name="Sandve S.R."/>
            <person name="Heier L."/>
            <person name="Spannagl M."/>
            <person name="Pfeifer M."/>
            <person name="Jakobsen K.S."/>
            <person name="Wulff B.B."/>
            <person name="Steuernagel B."/>
            <person name="Mayer K.F."/>
            <person name="Olsen O.A."/>
        </authorList>
    </citation>
    <scope>NUCLEOTIDE SEQUENCE [LARGE SCALE GENOMIC DNA]</scope>
    <source>
        <strain evidence="8">cv. AL8/78</strain>
    </source>
</reference>
<dbReference type="GO" id="GO:0043813">
    <property type="term" value="F:phosphatidylinositol-3,5-bisphosphate 5-phosphatase activity"/>
    <property type="evidence" value="ECO:0007669"/>
    <property type="project" value="InterPro"/>
</dbReference>
<name>A0A453IY23_AEGTS</name>
<sequence>YMVIITRRRKVGTICGHDIYSIGKSEMIAIPCPIVCPNVANSRDENRYKRLLCSVDLTKDFFFSYSYNIMRSLQKNINDKNTGHVVYETMFVWNEFLTRAMRNHLKNTDWTVALVHGFFKQSKLSVSGKDFWLTLIARRSRHFAGTRFMKRGVNEKGRVANDVETEQIVFEDTPDDIPSQITSVVQHRGSIPLVWFQETSRLNIRPEITCKFCTVILI</sequence>
<dbReference type="Gramene" id="AET4Gv20721200.11">
    <property type="protein sequence ID" value="AET4Gv20721200.11"/>
    <property type="gene ID" value="AET4Gv20721200"/>
</dbReference>
<keyword evidence="2" id="KW-0378">Hydrolase</keyword>
<dbReference type="Proteomes" id="UP000015105">
    <property type="component" value="Chromosome 4D"/>
</dbReference>
<dbReference type="Pfam" id="PF02383">
    <property type="entry name" value="Syja_N"/>
    <property type="match status" value="1"/>
</dbReference>
<reference evidence="7" key="4">
    <citation type="submission" date="2019-03" db="UniProtKB">
        <authorList>
            <consortium name="EnsemblPlants"/>
        </authorList>
    </citation>
    <scope>IDENTIFICATION</scope>
</reference>
<dbReference type="EnsemblPlants" id="AET4Gv20721200.11">
    <property type="protein sequence ID" value="AET4Gv20721200.11"/>
    <property type="gene ID" value="AET4Gv20721200"/>
</dbReference>
<reference evidence="8" key="2">
    <citation type="journal article" date="2017" name="Nat. Plants">
        <title>The Aegilops tauschii genome reveals multiple impacts of transposons.</title>
        <authorList>
            <person name="Zhao G."/>
            <person name="Zou C."/>
            <person name="Li K."/>
            <person name="Wang K."/>
            <person name="Li T."/>
            <person name="Gao L."/>
            <person name="Zhang X."/>
            <person name="Wang H."/>
            <person name="Yang Z."/>
            <person name="Liu X."/>
            <person name="Jiang W."/>
            <person name="Mao L."/>
            <person name="Kong X."/>
            <person name="Jiao Y."/>
            <person name="Jia J."/>
        </authorList>
    </citation>
    <scope>NUCLEOTIDE SEQUENCE [LARGE SCALE GENOMIC DNA]</scope>
    <source>
        <strain evidence="8">cv. AL8/78</strain>
    </source>
</reference>
<dbReference type="PANTHER" id="PTHR45738">
    <property type="entry name" value="POLYPHOSPHOINOSITIDE PHOSPHATASE"/>
    <property type="match status" value="1"/>
</dbReference>
<proteinExistence type="predicted"/>